<sequence>MEHESQKNMGRNEVVNGPESRMSICFENLPVEPVAIRAKKSRSIISNHSTFIQNWSLIRAT</sequence>
<accession>A0A8J3IBD4</accession>
<gene>
    <name evidence="1" type="ORF">KSX_89760</name>
</gene>
<protein>
    <submittedName>
        <fullName evidence="1">Uncharacterized protein</fullName>
    </submittedName>
</protein>
<keyword evidence="2" id="KW-1185">Reference proteome</keyword>
<comment type="caution">
    <text evidence="1">The sequence shown here is derived from an EMBL/GenBank/DDBJ whole genome shotgun (WGS) entry which is preliminary data.</text>
</comment>
<reference evidence="1" key="1">
    <citation type="submission" date="2020-10" db="EMBL/GenBank/DDBJ databases">
        <title>Taxonomic study of unclassified bacteria belonging to the class Ktedonobacteria.</title>
        <authorList>
            <person name="Yabe S."/>
            <person name="Wang C.M."/>
            <person name="Zheng Y."/>
            <person name="Sakai Y."/>
            <person name="Cavaletti L."/>
            <person name="Monciardini P."/>
            <person name="Donadio S."/>
        </authorList>
    </citation>
    <scope>NUCLEOTIDE SEQUENCE</scope>
    <source>
        <strain evidence="1">SOSP1-1</strain>
    </source>
</reference>
<organism evidence="1 2">
    <name type="scientific">Ktedonospora formicarum</name>
    <dbReference type="NCBI Taxonomy" id="2778364"/>
    <lineage>
        <taxon>Bacteria</taxon>
        <taxon>Bacillati</taxon>
        <taxon>Chloroflexota</taxon>
        <taxon>Ktedonobacteria</taxon>
        <taxon>Ktedonobacterales</taxon>
        <taxon>Ktedonobacteraceae</taxon>
        <taxon>Ktedonospora</taxon>
    </lineage>
</organism>
<name>A0A8J3IBD4_9CHLR</name>
<evidence type="ECO:0000313" key="1">
    <source>
        <dbReference type="EMBL" id="GHO50813.1"/>
    </source>
</evidence>
<dbReference type="EMBL" id="BNJF01000009">
    <property type="protein sequence ID" value="GHO50813.1"/>
    <property type="molecule type" value="Genomic_DNA"/>
</dbReference>
<dbReference type="Proteomes" id="UP000612362">
    <property type="component" value="Unassembled WGS sequence"/>
</dbReference>
<dbReference type="AlphaFoldDB" id="A0A8J3IBD4"/>
<evidence type="ECO:0000313" key="2">
    <source>
        <dbReference type="Proteomes" id="UP000612362"/>
    </source>
</evidence>
<proteinExistence type="predicted"/>